<feature type="compositionally biased region" description="Basic and acidic residues" evidence="1">
    <location>
        <begin position="1026"/>
        <end position="1037"/>
    </location>
</feature>
<dbReference type="EMBL" id="AGNL01045118">
    <property type="protein sequence ID" value="EJK49101.1"/>
    <property type="molecule type" value="Genomic_DNA"/>
</dbReference>
<feature type="region of interest" description="Disordered" evidence="1">
    <location>
        <begin position="1069"/>
        <end position="1134"/>
    </location>
</feature>
<sequence length="1409" mass="157167">MREDTWHFEVEVLRVYTGAKSCGHTVLAHARFQTAPTSLLTLQTCGGGLRLGRVKMIKSRAGTAACIGRAGLQDPGFTVPTPTNNYYCPVYRAGPRHQDFDVQQEPPSFAYREQDDDIESQLASSERKTDSTFGNQEQSISPSHASLSTHSTWLDGHLPHPIDVVNVYYPLPPRDLESTTAADVMFYGLQYAGFDSIRQQRNNDTRRAEWFKSFYGVEATTASPFFQDLKNEYPDVNLKIALMTLQWLYLYPTYPVLSGQWKWCEEFIGSNVIDYGFKMASVGRKKIIFELRDNVQIGRTVDCSTFMVFEMRLDPSSKWFDYKTHSCGLKYEFCLAIHEDRVVWINGPFPPSIHDVTVFRGGNADESEDAWDHNSLYFKLGDDEQCIADSGYAGEPKCVLTKDEHSQEFKEFSSRAKNRQETFHWRLKAFNILGGRFRHGKNTEHRMELHKMAVEAIAGIIQYAPRADCDETRPDVSHRLEKARHTSFFIHLRCFDRLLWPSNDEKSLTPTETQGLKSHTSTNKIRVSHFVSGFEYCKEGLKPGHHHLLELFVQRGAGISPSELLAAQLLDGSPAFEEKHRRFVQDRLTKCTQRAQNPNSRWTAPVADRELLYSTFKNTGIVKTLIERSDMSEDLRRTPAPRVTRGGRSAPQAAPSAGTMVQRGSSRNVDFDRGDDDSADLSFSGTKSSMNHLSDDNALHQTFKNLRFTEDKPPSILRAPRQLKTSAISDFMERTGARQLTSGLSRWDNPCMLLANVAQGDLLPDGSGNRVRKLMLSLLVDSPEDLDLVDLELDLETEGLNSKHPHGFCGAILTVPIVFCRELERQTLCVTKTVISQEEEIISDRGLSRTADQDEVEAVERLYDPEARMTIDQYRHIHAASIDGEGNPKTKQIRLLFPIDPESKSKCPLSGHNQFWNGDTLMSTDPPNELNTLQGRPEVDTENSPAKSEKFDIEVRVSNRTEMRWYIPLLGGESQVYKKRASKSPVKADASRVTRLSSLPIRAPVSNPLTSAATEQHSVDGSSNETENRHDRDYHDDNDAESEQGMSQLGLAENENAVGNLLEIVDTATNLDGGSGQENLEPSQTSPELTTGDNHDGVDDVLSEQGKSDDSSGGSEYTTLDDERRDSYDGDDSLFRIGKSDEPLCEGDIIEYCNPLYVCGHPDGMRTTTVKSIRSAGAECPLVLENGEVLLKHTQVRRIGVMGNNGEVTEHKGVYREISKFRMKKSREPSVREGNAMGPALAAPQATKLAVELDGENTQGDTKVSLGGRVKAKLRGFFSSLASPSGAHQKAVNTDEPGADNLSAVERELTEMLDNAPAVNPLNTSEDLLAKANTPNISNKESSQVLGSDGGEFEEREISFMTPTRIFGDDDMSSIGLSVNDNEDNEDTGSIGTFYTSDGKRRSRRNAHL</sequence>
<feature type="compositionally biased region" description="Polar residues" evidence="1">
    <location>
        <begin position="131"/>
        <end position="146"/>
    </location>
</feature>
<organism evidence="2 3">
    <name type="scientific">Thalassiosira oceanica</name>
    <name type="common">Marine diatom</name>
    <dbReference type="NCBI Taxonomy" id="159749"/>
    <lineage>
        <taxon>Eukaryota</taxon>
        <taxon>Sar</taxon>
        <taxon>Stramenopiles</taxon>
        <taxon>Ochrophyta</taxon>
        <taxon>Bacillariophyta</taxon>
        <taxon>Coscinodiscophyceae</taxon>
        <taxon>Thalassiosirophycidae</taxon>
        <taxon>Thalassiosirales</taxon>
        <taxon>Thalassiosiraceae</taxon>
        <taxon>Thalassiosira</taxon>
    </lineage>
</organism>
<evidence type="ECO:0000313" key="3">
    <source>
        <dbReference type="Proteomes" id="UP000266841"/>
    </source>
</evidence>
<evidence type="ECO:0000313" key="2">
    <source>
        <dbReference type="EMBL" id="EJK49101.1"/>
    </source>
</evidence>
<reference evidence="2 3" key="1">
    <citation type="journal article" date="2012" name="Genome Biol.">
        <title>Genome and low-iron response of an oceanic diatom adapted to chronic iron limitation.</title>
        <authorList>
            <person name="Lommer M."/>
            <person name="Specht M."/>
            <person name="Roy A.S."/>
            <person name="Kraemer L."/>
            <person name="Andreson R."/>
            <person name="Gutowska M.A."/>
            <person name="Wolf J."/>
            <person name="Bergner S.V."/>
            <person name="Schilhabel M.B."/>
            <person name="Klostermeier U.C."/>
            <person name="Beiko R.G."/>
            <person name="Rosenstiel P."/>
            <person name="Hippler M."/>
            <person name="Laroche J."/>
        </authorList>
    </citation>
    <scope>NUCLEOTIDE SEQUENCE [LARGE SCALE GENOMIC DNA]</scope>
    <source>
        <strain evidence="2 3">CCMP1005</strain>
    </source>
</reference>
<dbReference type="Proteomes" id="UP000266841">
    <property type="component" value="Unassembled WGS sequence"/>
</dbReference>
<proteinExistence type="predicted"/>
<evidence type="ECO:0000256" key="1">
    <source>
        <dbReference type="SAM" id="MobiDB-lite"/>
    </source>
</evidence>
<feature type="region of interest" description="Disordered" evidence="1">
    <location>
        <begin position="632"/>
        <end position="683"/>
    </location>
</feature>
<feature type="region of interest" description="Disordered" evidence="1">
    <location>
        <begin position="1377"/>
        <end position="1409"/>
    </location>
</feature>
<feature type="compositionally biased region" description="Polar residues" evidence="1">
    <location>
        <begin position="1007"/>
        <end position="1025"/>
    </location>
</feature>
<comment type="caution">
    <text evidence="2">The sequence shown here is derived from an EMBL/GenBank/DDBJ whole genome shotgun (WGS) entry which is preliminary data.</text>
</comment>
<feature type="region of interest" description="Disordered" evidence="1">
    <location>
        <begin position="112"/>
        <end position="146"/>
    </location>
</feature>
<feature type="region of interest" description="Disordered" evidence="1">
    <location>
        <begin position="999"/>
        <end position="1045"/>
    </location>
</feature>
<dbReference type="OrthoDB" id="38519at2759"/>
<keyword evidence="3" id="KW-1185">Reference proteome</keyword>
<accession>K0RJR1</accession>
<protein>
    <submittedName>
        <fullName evidence="2">Uncharacterized protein</fullName>
    </submittedName>
</protein>
<gene>
    <name evidence="2" type="ORF">THAOC_32055</name>
</gene>
<name>K0RJR1_THAOC</name>
<feature type="compositionally biased region" description="Polar residues" evidence="1">
    <location>
        <begin position="1069"/>
        <end position="1092"/>
    </location>
</feature>